<keyword evidence="3" id="KW-1185">Reference proteome</keyword>
<evidence type="ECO:0000256" key="1">
    <source>
        <dbReference type="SAM" id="SignalP"/>
    </source>
</evidence>
<feature type="chain" id="PRO_5019143639" evidence="1">
    <location>
        <begin position="24"/>
        <end position="140"/>
    </location>
</feature>
<dbReference type="RefSeq" id="WP_127744098.1">
    <property type="nucleotide sequence ID" value="NZ_SACN01000001.1"/>
</dbReference>
<dbReference type="Proteomes" id="UP000282971">
    <property type="component" value="Unassembled WGS sequence"/>
</dbReference>
<reference evidence="2 3" key="1">
    <citation type="submission" date="2019-01" db="EMBL/GenBank/DDBJ databases">
        <authorList>
            <person name="Chen W.-M."/>
        </authorList>
    </citation>
    <scope>NUCLEOTIDE SEQUENCE [LARGE SCALE GENOMIC DNA]</scope>
    <source>
        <strain evidence="2 3">CCP-7</strain>
    </source>
</reference>
<comment type="caution">
    <text evidence="2">The sequence shown here is derived from an EMBL/GenBank/DDBJ whole genome shotgun (WGS) entry which is preliminary data.</text>
</comment>
<proteinExistence type="predicted"/>
<dbReference type="EMBL" id="SACN01000001">
    <property type="protein sequence ID" value="RVT94524.1"/>
    <property type="molecule type" value="Genomic_DNA"/>
</dbReference>
<protein>
    <submittedName>
        <fullName evidence="2">Uncharacterized protein</fullName>
    </submittedName>
</protein>
<accession>A0A437MA59</accession>
<feature type="signal peptide" evidence="1">
    <location>
        <begin position="1"/>
        <end position="23"/>
    </location>
</feature>
<keyword evidence="1" id="KW-0732">Signal</keyword>
<sequence length="140" mass="15523">MTIRISFACLTMMAMAYAAPASAERRYFHKAAVDRDTFVSDYGQCAALAGGVRPVRYTVHSTNAYQEAAGSFFAGFFGSRETRRLQGNVLQVCMADRGYRQHIASDALWDEVKKLPQDKQIDRLFELAAAPDQTAQGTTK</sequence>
<evidence type="ECO:0000313" key="3">
    <source>
        <dbReference type="Proteomes" id="UP000282971"/>
    </source>
</evidence>
<dbReference type="AlphaFoldDB" id="A0A437MA59"/>
<name>A0A437MA59_9SPHN</name>
<dbReference type="OrthoDB" id="7584696at2"/>
<organism evidence="2 3">
    <name type="scientific">Sphingomonas crocodyli</name>
    <dbReference type="NCBI Taxonomy" id="1979270"/>
    <lineage>
        <taxon>Bacteria</taxon>
        <taxon>Pseudomonadati</taxon>
        <taxon>Pseudomonadota</taxon>
        <taxon>Alphaproteobacteria</taxon>
        <taxon>Sphingomonadales</taxon>
        <taxon>Sphingomonadaceae</taxon>
        <taxon>Sphingomonas</taxon>
    </lineage>
</organism>
<gene>
    <name evidence="2" type="ORF">EOD43_12010</name>
</gene>
<evidence type="ECO:0000313" key="2">
    <source>
        <dbReference type="EMBL" id="RVT94524.1"/>
    </source>
</evidence>